<keyword evidence="8 11" id="KW-1133">Transmembrane helix</keyword>
<evidence type="ECO:0000256" key="3">
    <source>
        <dbReference type="ARBA" id="ARBA00022676"/>
    </source>
</evidence>
<dbReference type="InterPro" id="IPR011812">
    <property type="entry name" value="Pep_trsgly"/>
</dbReference>
<evidence type="ECO:0000256" key="4">
    <source>
        <dbReference type="ARBA" id="ARBA00022679"/>
    </source>
</evidence>
<dbReference type="PANTHER" id="PTHR30400:SF0">
    <property type="entry name" value="BIOSYNTHETIC PEPTIDOGLYCAN TRANSGLYCOSYLASE"/>
    <property type="match status" value="1"/>
</dbReference>
<evidence type="ECO:0000256" key="6">
    <source>
        <dbReference type="ARBA" id="ARBA00022960"/>
    </source>
</evidence>
<keyword evidence="4 11" id="KW-0808">Transferase</keyword>
<evidence type="ECO:0000256" key="2">
    <source>
        <dbReference type="ARBA" id="ARBA00022519"/>
    </source>
</evidence>
<dbReference type="InterPro" id="IPR036950">
    <property type="entry name" value="PBP_transglycosylase"/>
</dbReference>
<comment type="pathway">
    <text evidence="11">Cell wall biogenesis; peptidoglycan biosynthesis.</text>
</comment>
<keyword evidence="9 11" id="KW-0472">Membrane</keyword>
<comment type="catalytic activity">
    <reaction evidence="11">
        <text>[GlcNAc-(1-&gt;4)-Mur2Ac(oyl-L-Ala-gamma-D-Glu-L-Lys-D-Ala-D-Ala)](n)-di-trans,octa-cis-undecaprenyl diphosphate + beta-D-GlcNAc-(1-&gt;4)-Mur2Ac(oyl-L-Ala-gamma-D-Glu-L-Lys-D-Ala-D-Ala)-di-trans,octa-cis-undecaprenyl diphosphate = [GlcNAc-(1-&gt;4)-Mur2Ac(oyl-L-Ala-gamma-D-Glu-L-Lys-D-Ala-D-Ala)](n+1)-di-trans,octa-cis-undecaprenyl diphosphate + di-trans,octa-cis-undecaprenyl diphosphate + H(+)</text>
        <dbReference type="Rhea" id="RHEA:23708"/>
        <dbReference type="Rhea" id="RHEA-COMP:9602"/>
        <dbReference type="Rhea" id="RHEA-COMP:9603"/>
        <dbReference type="ChEBI" id="CHEBI:15378"/>
        <dbReference type="ChEBI" id="CHEBI:58405"/>
        <dbReference type="ChEBI" id="CHEBI:60033"/>
        <dbReference type="ChEBI" id="CHEBI:78435"/>
        <dbReference type="EC" id="2.4.99.28"/>
    </reaction>
</comment>
<keyword evidence="5 11" id="KW-0812">Transmembrane</keyword>
<comment type="caution">
    <text evidence="13">The sequence shown here is derived from an EMBL/GenBank/DDBJ whole genome shotgun (WGS) entry which is preliminary data.</text>
</comment>
<reference evidence="14" key="1">
    <citation type="journal article" date="2019" name="Int. J. Syst. Evol. Microbiol.">
        <title>The Global Catalogue of Microorganisms (GCM) 10K type strain sequencing project: providing services to taxonomists for standard genome sequencing and annotation.</title>
        <authorList>
            <consortium name="The Broad Institute Genomics Platform"/>
            <consortium name="The Broad Institute Genome Sequencing Center for Infectious Disease"/>
            <person name="Wu L."/>
            <person name="Ma J."/>
        </authorList>
    </citation>
    <scope>NUCLEOTIDE SEQUENCE [LARGE SCALE GENOMIC DNA]</scope>
    <source>
        <strain evidence="14">KCTC 42644</strain>
    </source>
</reference>
<comment type="similarity">
    <text evidence="11">Belongs to the glycosyltransferase 51 family.</text>
</comment>
<dbReference type="Proteomes" id="UP001595615">
    <property type="component" value="Unassembled WGS sequence"/>
</dbReference>
<dbReference type="EMBL" id="JBHRXV010000011">
    <property type="protein sequence ID" value="MFC3714205.1"/>
    <property type="molecule type" value="Genomic_DNA"/>
</dbReference>
<dbReference type="Gene3D" id="1.10.3810.10">
    <property type="entry name" value="Biosynthetic peptidoglycan transglycosylase-like"/>
    <property type="match status" value="1"/>
</dbReference>
<feature type="transmembrane region" description="Helical" evidence="11">
    <location>
        <begin position="17"/>
        <end position="39"/>
    </location>
</feature>
<feature type="domain" description="Glycosyl transferase family 51" evidence="12">
    <location>
        <begin position="58"/>
        <end position="206"/>
    </location>
</feature>
<evidence type="ECO:0000256" key="11">
    <source>
        <dbReference type="HAMAP-Rule" id="MF_00766"/>
    </source>
</evidence>
<accession>A0ABV7XDF3</accession>
<comment type="function">
    <text evidence="11">Peptidoglycan polymerase that catalyzes glycan chain elongation from lipid-linked precursors.</text>
</comment>
<dbReference type="InterPro" id="IPR023346">
    <property type="entry name" value="Lysozyme-like_dom_sf"/>
</dbReference>
<dbReference type="EC" id="2.4.99.28" evidence="11"/>
<keyword evidence="2 11" id="KW-0997">Cell inner membrane</keyword>
<organism evidence="13 14">
    <name type="scientific">Sphingoaurantiacus capsulatus</name>
    <dbReference type="NCBI Taxonomy" id="1771310"/>
    <lineage>
        <taxon>Bacteria</taxon>
        <taxon>Pseudomonadati</taxon>
        <taxon>Pseudomonadota</taxon>
        <taxon>Alphaproteobacteria</taxon>
        <taxon>Sphingomonadales</taxon>
        <taxon>Sphingosinicellaceae</taxon>
        <taxon>Sphingoaurantiacus</taxon>
    </lineage>
</organism>
<name>A0ABV7XDF3_9SPHN</name>
<gene>
    <name evidence="11 13" type="primary">mtgA</name>
    <name evidence="13" type="ORF">ACFOMD_16670</name>
</gene>
<dbReference type="SUPFAM" id="SSF53955">
    <property type="entry name" value="Lysozyme-like"/>
    <property type="match status" value="1"/>
</dbReference>
<keyword evidence="1 11" id="KW-1003">Cell membrane</keyword>
<evidence type="ECO:0000256" key="5">
    <source>
        <dbReference type="ARBA" id="ARBA00022692"/>
    </source>
</evidence>
<dbReference type="RefSeq" id="WP_380863415.1">
    <property type="nucleotide sequence ID" value="NZ_JBHRXV010000011.1"/>
</dbReference>
<protein>
    <recommendedName>
        <fullName evidence="11">Biosynthetic peptidoglycan transglycosylase</fullName>
        <ecNumber evidence="11">2.4.99.28</ecNumber>
    </recommendedName>
    <alternativeName>
        <fullName evidence="11">Glycan polymerase</fullName>
    </alternativeName>
    <alternativeName>
        <fullName evidence="11">Peptidoglycan glycosyltransferase MtgA</fullName>
        <shortName evidence="11">PGT</shortName>
    </alternativeName>
</protein>
<dbReference type="NCBIfam" id="TIGR02070">
    <property type="entry name" value="mono_pep_trsgly"/>
    <property type="match status" value="1"/>
</dbReference>
<evidence type="ECO:0000256" key="8">
    <source>
        <dbReference type="ARBA" id="ARBA00022989"/>
    </source>
</evidence>
<evidence type="ECO:0000313" key="13">
    <source>
        <dbReference type="EMBL" id="MFC3714205.1"/>
    </source>
</evidence>
<evidence type="ECO:0000259" key="12">
    <source>
        <dbReference type="Pfam" id="PF00912"/>
    </source>
</evidence>
<evidence type="ECO:0000256" key="1">
    <source>
        <dbReference type="ARBA" id="ARBA00022475"/>
    </source>
</evidence>
<evidence type="ECO:0000256" key="9">
    <source>
        <dbReference type="ARBA" id="ARBA00023136"/>
    </source>
</evidence>
<dbReference type="Pfam" id="PF00912">
    <property type="entry name" value="Transgly"/>
    <property type="match status" value="1"/>
</dbReference>
<sequence>MSFTNPPRSRFRRVLKWLLILVLLVILASVGWVFVYKYINPPTTTLMLRAGLQGHSVAYTWRDLDRIDPNMPRAVITAEDRDFCAHNGFDMAAIRDAFERNKEGGKLRGGSTVSQQTAKNAFLWGERSWVRKGLEAYFTFLIERIWGKRRIMEVYLNIAETGIHTYGVEEGARRYFGHGAETLSRREAGQIAAVLPSPQKRSGKNPRGEVRRYARNIERWIRVVKDEKLDSCLMLKD</sequence>
<keyword evidence="3 11" id="KW-0328">Glycosyltransferase</keyword>
<evidence type="ECO:0000313" key="14">
    <source>
        <dbReference type="Proteomes" id="UP001595615"/>
    </source>
</evidence>
<dbReference type="PANTHER" id="PTHR30400">
    <property type="entry name" value="MONOFUNCTIONAL BIOSYNTHETIC PEPTIDOGLYCAN TRANSGLYCOSYLASE"/>
    <property type="match status" value="1"/>
</dbReference>
<comment type="subcellular location">
    <subcellularLocation>
        <location evidence="11">Cell inner membrane</location>
        <topology evidence="11">Single-pass membrane protein</topology>
    </subcellularLocation>
</comment>
<dbReference type="InterPro" id="IPR001264">
    <property type="entry name" value="Glyco_trans_51"/>
</dbReference>
<keyword evidence="10 11" id="KW-0961">Cell wall biogenesis/degradation</keyword>
<keyword evidence="7 11" id="KW-0573">Peptidoglycan synthesis</keyword>
<proteinExistence type="inferred from homology"/>
<evidence type="ECO:0000256" key="7">
    <source>
        <dbReference type="ARBA" id="ARBA00022984"/>
    </source>
</evidence>
<dbReference type="HAMAP" id="MF_00766">
    <property type="entry name" value="PGT_MtgA"/>
    <property type="match status" value="1"/>
</dbReference>
<keyword evidence="6 11" id="KW-0133">Cell shape</keyword>
<evidence type="ECO:0000256" key="10">
    <source>
        <dbReference type="ARBA" id="ARBA00023316"/>
    </source>
</evidence>
<keyword evidence="14" id="KW-1185">Reference proteome</keyword>